<protein>
    <submittedName>
        <fullName evidence="5">MarR family transcriptional regulator</fullName>
    </submittedName>
</protein>
<evidence type="ECO:0000259" key="4">
    <source>
        <dbReference type="PROSITE" id="PS50995"/>
    </source>
</evidence>
<dbReference type="GO" id="GO:0003677">
    <property type="term" value="F:DNA binding"/>
    <property type="evidence" value="ECO:0007669"/>
    <property type="project" value="UniProtKB-KW"/>
</dbReference>
<dbReference type="Proteomes" id="UP001163152">
    <property type="component" value="Chromosome"/>
</dbReference>
<dbReference type="PRINTS" id="PR00598">
    <property type="entry name" value="HTHMARR"/>
</dbReference>
<dbReference type="InterPro" id="IPR000835">
    <property type="entry name" value="HTH_MarR-typ"/>
</dbReference>
<feature type="domain" description="HTH marR-type" evidence="4">
    <location>
        <begin position="28"/>
        <end position="160"/>
    </location>
</feature>
<dbReference type="SMART" id="SM00347">
    <property type="entry name" value="HTH_MARR"/>
    <property type="match status" value="1"/>
</dbReference>
<keyword evidence="3" id="KW-0804">Transcription</keyword>
<dbReference type="EMBL" id="CP113797">
    <property type="protein sequence ID" value="WAL58392.1"/>
    <property type="molecule type" value="Genomic_DNA"/>
</dbReference>
<evidence type="ECO:0000256" key="1">
    <source>
        <dbReference type="ARBA" id="ARBA00023015"/>
    </source>
</evidence>
<dbReference type="Pfam" id="PF12802">
    <property type="entry name" value="MarR_2"/>
    <property type="match status" value="1"/>
</dbReference>
<dbReference type="RefSeq" id="WP_268607807.1">
    <property type="nucleotide sequence ID" value="NZ_CP113797.1"/>
</dbReference>
<sequence length="163" mass="18567">MIRSQVEHLAEPIISDDRATMIAAAEAFMPAMRELVRAYQAFDSYAERHIRQLGLTPPQFDVIATLGNTPGMSMGELAEKTLVTKGTLTGIVDRLEAKQLVRREVPEGNRRSFTVVLTPEGEAVFREVFPIHVAHLKQRFEQLEPTELERLQVLLRRLREVFD</sequence>
<reference evidence="5" key="1">
    <citation type="submission" date="2022-12" db="EMBL/GenBank/DDBJ databases">
        <title>Polyphasic identification of a Novel Hot-Spring Cyanobacterium Ocullathermofonsia sinensis gen nov. sp. nov. and Genomic Insights on its Adaptations to the Thermal Habitat.</title>
        <authorList>
            <person name="Daroch M."/>
            <person name="Tang J."/>
            <person name="Jiang Y."/>
        </authorList>
    </citation>
    <scope>NUCLEOTIDE SEQUENCE</scope>
    <source>
        <strain evidence="5">PKUAC-SCTA174</strain>
    </source>
</reference>
<gene>
    <name evidence="5" type="ORF">OXH18_14495</name>
</gene>
<dbReference type="InterPro" id="IPR036388">
    <property type="entry name" value="WH-like_DNA-bd_sf"/>
</dbReference>
<dbReference type="InterPro" id="IPR036390">
    <property type="entry name" value="WH_DNA-bd_sf"/>
</dbReference>
<dbReference type="SUPFAM" id="SSF46785">
    <property type="entry name" value="Winged helix' DNA-binding domain"/>
    <property type="match status" value="1"/>
</dbReference>
<dbReference type="PANTHER" id="PTHR42756:SF1">
    <property type="entry name" value="TRANSCRIPTIONAL REPRESSOR OF EMRAB OPERON"/>
    <property type="match status" value="1"/>
</dbReference>
<name>A0A9E8ZAN9_9CYAN</name>
<dbReference type="AlphaFoldDB" id="A0A9E8ZAN9"/>
<keyword evidence="2" id="KW-0238">DNA-binding</keyword>
<dbReference type="PANTHER" id="PTHR42756">
    <property type="entry name" value="TRANSCRIPTIONAL REGULATOR, MARR"/>
    <property type="match status" value="1"/>
</dbReference>
<keyword evidence="1" id="KW-0805">Transcription regulation</keyword>
<dbReference type="GO" id="GO:0003700">
    <property type="term" value="F:DNA-binding transcription factor activity"/>
    <property type="evidence" value="ECO:0007669"/>
    <property type="project" value="InterPro"/>
</dbReference>
<evidence type="ECO:0000256" key="3">
    <source>
        <dbReference type="ARBA" id="ARBA00023163"/>
    </source>
</evidence>
<evidence type="ECO:0000256" key="2">
    <source>
        <dbReference type="ARBA" id="ARBA00023125"/>
    </source>
</evidence>
<dbReference type="KEGG" id="tsin:OXH18_14495"/>
<organism evidence="5 6">
    <name type="scientific">Thermocoleostomius sinensis A174</name>
    <dbReference type="NCBI Taxonomy" id="2016057"/>
    <lineage>
        <taxon>Bacteria</taxon>
        <taxon>Bacillati</taxon>
        <taxon>Cyanobacteriota</taxon>
        <taxon>Cyanophyceae</taxon>
        <taxon>Oculatellales</taxon>
        <taxon>Oculatellaceae</taxon>
        <taxon>Thermocoleostomius</taxon>
    </lineage>
</organism>
<dbReference type="Gene3D" id="1.10.10.10">
    <property type="entry name" value="Winged helix-like DNA-binding domain superfamily/Winged helix DNA-binding domain"/>
    <property type="match status" value="1"/>
</dbReference>
<accession>A0A9E8ZAN9</accession>
<proteinExistence type="predicted"/>
<keyword evidence="6" id="KW-1185">Reference proteome</keyword>
<evidence type="ECO:0000313" key="6">
    <source>
        <dbReference type="Proteomes" id="UP001163152"/>
    </source>
</evidence>
<dbReference type="PROSITE" id="PS50995">
    <property type="entry name" value="HTH_MARR_2"/>
    <property type="match status" value="1"/>
</dbReference>
<evidence type="ECO:0000313" key="5">
    <source>
        <dbReference type="EMBL" id="WAL58392.1"/>
    </source>
</evidence>